<keyword evidence="10 20" id="KW-0418">Kinase</keyword>
<dbReference type="RefSeq" id="WP_228849918.1">
    <property type="nucleotide sequence ID" value="NZ_JADCKQ010000016.1"/>
</dbReference>
<dbReference type="CDD" id="cd00082">
    <property type="entry name" value="HisKA"/>
    <property type="match status" value="1"/>
</dbReference>
<dbReference type="InterPro" id="IPR003661">
    <property type="entry name" value="HisK_dim/P_dom"/>
</dbReference>
<comment type="caution">
    <text evidence="20">The sequence shown here is derived from an EMBL/GenBank/DDBJ whole genome shotgun (WGS) entry which is preliminary data.</text>
</comment>
<dbReference type="InterPro" id="IPR003594">
    <property type="entry name" value="HATPase_dom"/>
</dbReference>
<dbReference type="Pfam" id="PF00512">
    <property type="entry name" value="HisKA"/>
    <property type="match status" value="1"/>
</dbReference>
<keyword evidence="11" id="KW-0067">ATP-binding</keyword>
<evidence type="ECO:0000256" key="6">
    <source>
        <dbReference type="ARBA" id="ARBA00022553"/>
    </source>
</evidence>
<keyword evidence="7" id="KW-0808">Transferase</keyword>
<dbReference type="Proteomes" id="UP000640583">
    <property type="component" value="Unassembled WGS sequence"/>
</dbReference>
<keyword evidence="14 18" id="KW-0472">Membrane</keyword>
<comment type="function">
    <text evidence="15">Member of the two-component regulatory system DctB/DctD involved in the transport of C4-dicarboxylates. DctB functions as a membrane-associated protein kinase that phosphorylates DctD in response to environmental signals.</text>
</comment>
<sequence length="582" mass="63383">MTRRLLIICLFLCAVTVLSLAVAWFALVSALGPLAERGNADLESASERLVGQLHRYRQVAVQLADHPALSNPSGLENDATHIRDLLQHTADQSGALSISYANVTGEIIVSSDPGEAGNLIAGSSAFQRALHGALGQEHAILPASTLQAEPHRAFSFFAPIFSDQNVTGTVIVRIDMEAVEESDWRGGPEAIFFSDRNGLIFVSNRSELLFRKRPHLATQQPDQATNFAASYSLSVAGQEIWILDAGRYLPWHALYVTRPLPVIGLTGEALIDTTPAERLAILQGLATAALCLAFGALLFLATERRRALAMANSWLEGRVDRRTRALTESNERLQKAQAELVQAAKLSALGQMSAGISHELNQPLMAIRNFAENANVFLERGQHDATAANLTRIGDMTGRMDRIIRNLRAFARQEIEPVRQVDVTAAIETAIELTDAHLRQNDVTLQWQPPPDQVLACAGEVRLVQVFVNLITNAVDAMAQSELRHLRIVVNNGRKLSVTVRDTGPGIAAPEKMFDPFYSTKEVGQSGDEGMGLGLSISYGIVQSFGGAIRGANITTGNDQIRGAMMTVDLEYWRNNMVKDTL</sequence>
<organism evidence="20 21">
    <name type="scientific">Halocynthiibacter styelae</name>
    <dbReference type="NCBI Taxonomy" id="2761955"/>
    <lineage>
        <taxon>Bacteria</taxon>
        <taxon>Pseudomonadati</taxon>
        <taxon>Pseudomonadota</taxon>
        <taxon>Alphaproteobacteria</taxon>
        <taxon>Rhodobacterales</taxon>
        <taxon>Paracoccaceae</taxon>
        <taxon>Halocynthiibacter</taxon>
    </lineage>
</organism>
<keyword evidence="12 18" id="KW-1133">Transmembrane helix</keyword>
<evidence type="ECO:0000256" key="8">
    <source>
        <dbReference type="ARBA" id="ARBA00022692"/>
    </source>
</evidence>
<dbReference type="GO" id="GO:0005524">
    <property type="term" value="F:ATP binding"/>
    <property type="evidence" value="ECO:0007669"/>
    <property type="project" value="UniProtKB-KW"/>
</dbReference>
<proteinExistence type="predicted"/>
<evidence type="ECO:0000256" key="7">
    <source>
        <dbReference type="ARBA" id="ARBA00022679"/>
    </source>
</evidence>
<evidence type="ECO:0000256" key="14">
    <source>
        <dbReference type="ARBA" id="ARBA00023136"/>
    </source>
</evidence>
<evidence type="ECO:0000256" key="13">
    <source>
        <dbReference type="ARBA" id="ARBA00023012"/>
    </source>
</evidence>
<keyword evidence="8 18" id="KW-0812">Transmembrane</keyword>
<keyword evidence="21" id="KW-1185">Reference proteome</keyword>
<evidence type="ECO:0000256" key="9">
    <source>
        <dbReference type="ARBA" id="ARBA00022741"/>
    </source>
</evidence>
<dbReference type="Gene3D" id="3.30.565.10">
    <property type="entry name" value="Histidine kinase-like ATPase, C-terminal domain"/>
    <property type="match status" value="1"/>
</dbReference>
<dbReference type="PIRSF" id="PIRSF036431">
    <property type="entry name" value="STHK_DctB"/>
    <property type="match status" value="1"/>
</dbReference>
<evidence type="ECO:0000256" key="17">
    <source>
        <dbReference type="SAM" id="Coils"/>
    </source>
</evidence>
<evidence type="ECO:0000313" key="20">
    <source>
        <dbReference type="EMBL" id="MBI1495204.1"/>
    </source>
</evidence>
<dbReference type="FunFam" id="1.10.287.130:FF:000049">
    <property type="entry name" value="C4-dicarboxylate transport sensor protein DctB"/>
    <property type="match status" value="1"/>
</dbReference>
<evidence type="ECO:0000256" key="16">
    <source>
        <dbReference type="ARBA" id="ARBA00073143"/>
    </source>
</evidence>
<dbReference type="SUPFAM" id="SSF47384">
    <property type="entry name" value="Homodimeric domain of signal transducing histidine kinase"/>
    <property type="match status" value="1"/>
</dbReference>
<dbReference type="PRINTS" id="PR00344">
    <property type="entry name" value="BCTRLSENSOR"/>
</dbReference>
<evidence type="ECO:0000256" key="10">
    <source>
        <dbReference type="ARBA" id="ARBA00022777"/>
    </source>
</evidence>
<keyword evidence="13" id="KW-0902">Two-component regulatory system</keyword>
<dbReference type="Gene3D" id="1.10.287.130">
    <property type="match status" value="1"/>
</dbReference>
<dbReference type="EMBL" id="JADCKQ010000016">
    <property type="protein sequence ID" value="MBI1495204.1"/>
    <property type="molecule type" value="Genomic_DNA"/>
</dbReference>
<keyword evidence="4" id="KW-1003">Cell membrane</keyword>
<evidence type="ECO:0000256" key="18">
    <source>
        <dbReference type="SAM" id="Phobius"/>
    </source>
</evidence>
<protein>
    <recommendedName>
        <fullName evidence="16">C4-dicarboxylate transport sensor protein DctB</fullName>
        <ecNumber evidence="3">2.7.13.3</ecNumber>
    </recommendedName>
</protein>
<keyword evidence="5" id="KW-0997">Cell inner membrane</keyword>
<dbReference type="InterPro" id="IPR005467">
    <property type="entry name" value="His_kinase_dom"/>
</dbReference>
<evidence type="ECO:0000256" key="2">
    <source>
        <dbReference type="ARBA" id="ARBA00004429"/>
    </source>
</evidence>
<dbReference type="GO" id="GO:0000155">
    <property type="term" value="F:phosphorelay sensor kinase activity"/>
    <property type="evidence" value="ECO:0007669"/>
    <property type="project" value="InterPro"/>
</dbReference>
<evidence type="ECO:0000256" key="1">
    <source>
        <dbReference type="ARBA" id="ARBA00000085"/>
    </source>
</evidence>
<dbReference type="SMART" id="SM00387">
    <property type="entry name" value="HATPase_c"/>
    <property type="match status" value="1"/>
</dbReference>
<dbReference type="EC" id="2.7.13.3" evidence="3"/>
<dbReference type="SMART" id="SM00388">
    <property type="entry name" value="HisKA"/>
    <property type="match status" value="1"/>
</dbReference>
<feature type="coiled-coil region" evidence="17">
    <location>
        <begin position="319"/>
        <end position="346"/>
    </location>
</feature>
<dbReference type="PANTHER" id="PTHR43065">
    <property type="entry name" value="SENSOR HISTIDINE KINASE"/>
    <property type="match status" value="1"/>
</dbReference>
<keyword evidence="17" id="KW-0175">Coiled coil</keyword>
<dbReference type="SUPFAM" id="SSF55874">
    <property type="entry name" value="ATPase domain of HSP90 chaperone/DNA topoisomerase II/histidine kinase"/>
    <property type="match status" value="1"/>
</dbReference>
<reference evidence="20" key="1">
    <citation type="submission" date="2020-10" db="EMBL/GenBank/DDBJ databases">
        <title>Paenihalocynthiibacter styelae gen. nov., sp. nov., isolated from stalked sea squirt Styela clava.</title>
        <authorList>
            <person name="Kim Y.-O."/>
            <person name="Yoon J.-H."/>
        </authorList>
    </citation>
    <scope>NUCLEOTIDE SEQUENCE</scope>
    <source>
        <strain evidence="20">MYP1-1</strain>
    </source>
</reference>
<comment type="catalytic activity">
    <reaction evidence="1">
        <text>ATP + protein L-histidine = ADP + protein N-phospho-L-histidine.</text>
        <dbReference type="EC" id="2.7.13.3"/>
    </reaction>
</comment>
<evidence type="ECO:0000313" key="21">
    <source>
        <dbReference type="Proteomes" id="UP000640583"/>
    </source>
</evidence>
<evidence type="ECO:0000256" key="15">
    <source>
        <dbReference type="ARBA" id="ARBA00059004"/>
    </source>
</evidence>
<evidence type="ECO:0000256" key="4">
    <source>
        <dbReference type="ARBA" id="ARBA00022475"/>
    </source>
</evidence>
<dbReference type="CDD" id="cd18773">
    <property type="entry name" value="PDC1_HK_sensor"/>
    <property type="match status" value="1"/>
</dbReference>
<keyword evidence="6" id="KW-0597">Phosphoprotein</keyword>
<keyword evidence="9" id="KW-0547">Nucleotide-binding</keyword>
<name>A0A8J7LLY5_9RHOB</name>
<dbReference type="InterPro" id="IPR029151">
    <property type="entry name" value="Sensor-like_sf"/>
</dbReference>
<dbReference type="PROSITE" id="PS50109">
    <property type="entry name" value="HIS_KIN"/>
    <property type="match status" value="1"/>
</dbReference>
<dbReference type="Pfam" id="PF02518">
    <property type="entry name" value="HATPase_c"/>
    <property type="match status" value="1"/>
</dbReference>
<evidence type="ECO:0000256" key="3">
    <source>
        <dbReference type="ARBA" id="ARBA00012438"/>
    </source>
</evidence>
<accession>A0A8J7LLY5</accession>
<dbReference type="AlphaFoldDB" id="A0A8J7LLY5"/>
<feature type="transmembrane region" description="Helical" evidence="18">
    <location>
        <begin position="280"/>
        <end position="301"/>
    </location>
</feature>
<feature type="domain" description="Histidine kinase" evidence="19">
    <location>
        <begin position="355"/>
        <end position="574"/>
    </location>
</feature>
<comment type="subcellular location">
    <subcellularLocation>
        <location evidence="2">Cell inner membrane</location>
        <topology evidence="2">Multi-pass membrane protein</topology>
    </subcellularLocation>
</comment>
<evidence type="ECO:0000259" key="19">
    <source>
        <dbReference type="PROSITE" id="PS50109"/>
    </source>
</evidence>
<dbReference type="Gene3D" id="3.30.450.20">
    <property type="entry name" value="PAS domain"/>
    <property type="match status" value="2"/>
</dbReference>
<dbReference type="InterPro" id="IPR036097">
    <property type="entry name" value="HisK_dim/P_sf"/>
</dbReference>
<dbReference type="PANTHER" id="PTHR43065:SF46">
    <property type="entry name" value="C4-DICARBOXYLATE TRANSPORT SENSOR PROTEIN DCTB"/>
    <property type="match status" value="1"/>
</dbReference>
<dbReference type="GO" id="GO:0005886">
    <property type="term" value="C:plasma membrane"/>
    <property type="evidence" value="ECO:0007669"/>
    <property type="project" value="UniProtKB-SubCell"/>
</dbReference>
<dbReference type="SUPFAM" id="SSF103190">
    <property type="entry name" value="Sensory domain-like"/>
    <property type="match status" value="1"/>
</dbReference>
<evidence type="ECO:0000256" key="12">
    <source>
        <dbReference type="ARBA" id="ARBA00022989"/>
    </source>
</evidence>
<dbReference type="InterPro" id="IPR036890">
    <property type="entry name" value="HATPase_C_sf"/>
</dbReference>
<gene>
    <name evidence="20" type="ORF">H1D41_16290</name>
</gene>
<dbReference type="InterPro" id="IPR017055">
    <property type="entry name" value="Sig_transdc_His_kinase_DctB"/>
</dbReference>
<evidence type="ECO:0000256" key="5">
    <source>
        <dbReference type="ARBA" id="ARBA00022519"/>
    </source>
</evidence>
<evidence type="ECO:0000256" key="11">
    <source>
        <dbReference type="ARBA" id="ARBA00022840"/>
    </source>
</evidence>
<dbReference type="InterPro" id="IPR004358">
    <property type="entry name" value="Sig_transdc_His_kin-like_C"/>
</dbReference>